<feature type="transmembrane region" description="Helical" evidence="5">
    <location>
        <begin position="354"/>
        <end position="377"/>
    </location>
</feature>
<dbReference type="EMBL" id="MU004425">
    <property type="protein sequence ID" value="KAF2651463.1"/>
    <property type="molecule type" value="Genomic_DNA"/>
</dbReference>
<accession>A0A6A6SY03</accession>
<evidence type="ECO:0000256" key="3">
    <source>
        <dbReference type="ARBA" id="ARBA00022989"/>
    </source>
</evidence>
<evidence type="ECO:0000256" key="2">
    <source>
        <dbReference type="ARBA" id="ARBA00022692"/>
    </source>
</evidence>
<dbReference type="OrthoDB" id="2351791at2759"/>
<feature type="transmembrane region" description="Helical" evidence="5">
    <location>
        <begin position="66"/>
        <end position="85"/>
    </location>
</feature>
<dbReference type="Gene3D" id="1.20.1720.10">
    <property type="entry name" value="Multidrug resistance protein D"/>
    <property type="match status" value="1"/>
</dbReference>
<evidence type="ECO:0000313" key="9">
    <source>
        <dbReference type="Proteomes" id="UP000799324"/>
    </source>
</evidence>
<feature type="transmembrane region" description="Helical" evidence="5">
    <location>
        <begin position="224"/>
        <end position="241"/>
    </location>
</feature>
<keyword evidence="6" id="KW-0732">Signal</keyword>
<gene>
    <name evidence="8" type="ORF">K491DRAFT_707011</name>
</gene>
<keyword evidence="9" id="KW-1185">Reference proteome</keyword>
<dbReference type="Gene3D" id="1.20.1250.20">
    <property type="entry name" value="MFS general substrate transporter like domains"/>
    <property type="match status" value="1"/>
</dbReference>
<evidence type="ECO:0000313" key="8">
    <source>
        <dbReference type="EMBL" id="KAF2651463.1"/>
    </source>
</evidence>
<evidence type="ECO:0000256" key="1">
    <source>
        <dbReference type="ARBA" id="ARBA00004141"/>
    </source>
</evidence>
<comment type="subcellular location">
    <subcellularLocation>
        <location evidence="1">Membrane</location>
        <topology evidence="1">Multi-pass membrane protein</topology>
    </subcellularLocation>
</comment>
<feature type="transmembrane region" description="Helical" evidence="5">
    <location>
        <begin position="302"/>
        <end position="320"/>
    </location>
</feature>
<protein>
    <submittedName>
        <fullName evidence="8">MFS general substrate transporter</fullName>
    </submittedName>
</protein>
<feature type="transmembrane region" description="Helical" evidence="5">
    <location>
        <begin position="154"/>
        <end position="173"/>
    </location>
</feature>
<proteinExistence type="predicted"/>
<feature type="transmembrane region" description="Helical" evidence="5">
    <location>
        <begin position="327"/>
        <end position="348"/>
    </location>
</feature>
<dbReference type="InterPro" id="IPR020846">
    <property type="entry name" value="MFS_dom"/>
</dbReference>
<feature type="transmembrane region" description="Helical" evidence="5">
    <location>
        <begin position="36"/>
        <end position="54"/>
    </location>
</feature>
<feature type="signal peptide" evidence="6">
    <location>
        <begin position="1"/>
        <end position="28"/>
    </location>
</feature>
<keyword evidence="4 5" id="KW-0472">Membrane</keyword>
<feature type="transmembrane region" description="Helical" evidence="5">
    <location>
        <begin position="262"/>
        <end position="282"/>
    </location>
</feature>
<evidence type="ECO:0000256" key="6">
    <source>
        <dbReference type="SAM" id="SignalP"/>
    </source>
</evidence>
<evidence type="ECO:0000256" key="5">
    <source>
        <dbReference type="SAM" id="Phobius"/>
    </source>
</evidence>
<feature type="transmembrane region" description="Helical" evidence="5">
    <location>
        <begin position="91"/>
        <end position="112"/>
    </location>
</feature>
<sequence>MISLSVISLAVALDATILVSVLPTIAKALHGSSTDAFWAGTAYLLSSAVFQPVIASTSELFGRQQLLLVSLFFFTLGSILCAVAGDFRTLFVGRSIQGIGGGGIITSSQIIFCDLVPLRQRPKYFGMVLGSWSLGSIIGPVLGGAICENTTWRWVFYINFPFCVIGIMLALLFVRMRSKSTDTLLQKLRQVDWFGSVLFLGGSTTALVGLSWGGVQYPWTSAQTLLPIIIGFSLLAAFIFWQKYMATYTLLPMSLFQGASALAAFYSALVNGLILYTALYYWPFYFMAVRSDSPVRAGIDLFPALFSLLPGSILVSALTSRFGRFRWAIWSGWVLSTFGCGLAIFAAYHDNKAVWAITLFIFGIGSGMVLTSVNVAIQAISRVEDSAMAASMYGFMRSLGMPIGIVVSGTVFQNAMSSKLKALALPTDIAHDSERYIYVLREMAMNDPKRLAILEAYKYGFRSVWVMATVVSATGLVTSLVIKRFNMDKILASKFSARNEA</sequence>
<dbReference type="GO" id="GO:0022857">
    <property type="term" value="F:transmembrane transporter activity"/>
    <property type="evidence" value="ECO:0007669"/>
    <property type="project" value="InterPro"/>
</dbReference>
<feature type="chain" id="PRO_5025577144" evidence="6">
    <location>
        <begin position="29"/>
        <end position="501"/>
    </location>
</feature>
<feature type="transmembrane region" description="Helical" evidence="5">
    <location>
        <begin position="124"/>
        <end position="142"/>
    </location>
</feature>
<reference evidence="8" key="1">
    <citation type="journal article" date="2020" name="Stud. Mycol.">
        <title>101 Dothideomycetes genomes: a test case for predicting lifestyles and emergence of pathogens.</title>
        <authorList>
            <person name="Haridas S."/>
            <person name="Albert R."/>
            <person name="Binder M."/>
            <person name="Bloem J."/>
            <person name="Labutti K."/>
            <person name="Salamov A."/>
            <person name="Andreopoulos B."/>
            <person name="Baker S."/>
            <person name="Barry K."/>
            <person name="Bills G."/>
            <person name="Bluhm B."/>
            <person name="Cannon C."/>
            <person name="Castanera R."/>
            <person name="Culley D."/>
            <person name="Daum C."/>
            <person name="Ezra D."/>
            <person name="Gonzalez J."/>
            <person name="Henrissat B."/>
            <person name="Kuo A."/>
            <person name="Liang C."/>
            <person name="Lipzen A."/>
            <person name="Lutzoni F."/>
            <person name="Magnuson J."/>
            <person name="Mondo S."/>
            <person name="Nolan M."/>
            <person name="Ohm R."/>
            <person name="Pangilinan J."/>
            <person name="Park H.-J."/>
            <person name="Ramirez L."/>
            <person name="Alfaro M."/>
            <person name="Sun H."/>
            <person name="Tritt A."/>
            <person name="Yoshinaga Y."/>
            <person name="Zwiers L.-H."/>
            <person name="Turgeon B."/>
            <person name="Goodwin S."/>
            <person name="Spatafora J."/>
            <person name="Crous P."/>
            <person name="Grigoriev I."/>
        </authorList>
    </citation>
    <scope>NUCLEOTIDE SEQUENCE</scope>
    <source>
        <strain evidence="8">CBS 122681</strain>
    </source>
</reference>
<organism evidence="8 9">
    <name type="scientific">Lophiostoma macrostomum CBS 122681</name>
    <dbReference type="NCBI Taxonomy" id="1314788"/>
    <lineage>
        <taxon>Eukaryota</taxon>
        <taxon>Fungi</taxon>
        <taxon>Dikarya</taxon>
        <taxon>Ascomycota</taxon>
        <taxon>Pezizomycotina</taxon>
        <taxon>Dothideomycetes</taxon>
        <taxon>Pleosporomycetidae</taxon>
        <taxon>Pleosporales</taxon>
        <taxon>Lophiostomataceae</taxon>
        <taxon>Lophiostoma</taxon>
    </lineage>
</organism>
<feature type="transmembrane region" description="Helical" evidence="5">
    <location>
        <begin position="193"/>
        <end position="212"/>
    </location>
</feature>
<dbReference type="PROSITE" id="PS50850">
    <property type="entry name" value="MFS"/>
    <property type="match status" value="1"/>
</dbReference>
<dbReference type="PANTHER" id="PTHR23501:SF94">
    <property type="entry name" value="MAJOR FACILITATOR SUPERFAMILY (MFS) PROFILE DOMAIN-CONTAINING PROTEIN"/>
    <property type="match status" value="1"/>
</dbReference>
<evidence type="ECO:0000259" key="7">
    <source>
        <dbReference type="PROSITE" id="PS50850"/>
    </source>
</evidence>
<dbReference type="FunFam" id="1.20.1720.10:FF:000018">
    <property type="entry name" value="Putative MFS multidrug transporter"/>
    <property type="match status" value="1"/>
</dbReference>
<dbReference type="GO" id="GO:0005886">
    <property type="term" value="C:plasma membrane"/>
    <property type="evidence" value="ECO:0007669"/>
    <property type="project" value="TreeGrafter"/>
</dbReference>
<dbReference type="InterPro" id="IPR011701">
    <property type="entry name" value="MFS"/>
</dbReference>
<feature type="domain" description="Major facilitator superfamily (MFS) profile" evidence="7">
    <location>
        <begin position="1"/>
        <end position="486"/>
    </location>
</feature>
<dbReference type="InterPro" id="IPR001958">
    <property type="entry name" value="Tet-R_TetA/multi-R_MdtG-like"/>
</dbReference>
<keyword evidence="3 5" id="KW-1133">Transmembrane helix</keyword>
<dbReference type="Pfam" id="PF07690">
    <property type="entry name" value="MFS_1"/>
    <property type="match status" value="1"/>
</dbReference>
<dbReference type="Proteomes" id="UP000799324">
    <property type="component" value="Unassembled WGS sequence"/>
</dbReference>
<dbReference type="PRINTS" id="PR01035">
    <property type="entry name" value="TCRTETA"/>
</dbReference>
<feature type="transmembrane region" description="Helical" evidence="5">
    <location>
        <begin position="464"/>
        <end position="482"/>
    </location>
</feature>
<dbReference type="InterPro" id="IPR036259">
    <property type="entry name" value="MFS_trans_sf"/>
</dbReference>
<dbReference type="SUPFAM" id="SSF103473">
    <property type="entry name" value="MFS general substrate transporter"/>
    <property type="match status" value="1"/>
</dbReference>
<feature type="transmembrane region" description="Helical" evidence="5">
    <location>
        <begin position="398"/>
        <end position="416"/>
    </location>
</feature>
<dbReference type="AlphaFoldDB" id="A0A6A6SY03"/>
<keyword evidence="2 5" id="KW-0812">Transmembrane</keyword>
<dbReference type="PANTHER" id="PTHR23501">
    <property type="entry name" value="MAJOR FACILITATOR SUPERFAMILY"/>
    <property type="match status" value="1"/>
</dbReference>
<name>A0A6A6SY03_9PLEO</name>
<evidence type="ECO:0000256" key="4">
    <source>
        <dbReference type="ARBA" id="ARBA00023136"/>
    </source>
</evidence>